<comment type="caution">
    <text evidence="1">The sequence shown here is derived from an EMBL/GenBank/DDBJ whole genome shotgun (WGS) entry which is preliminary data.</text>
</comment>
<dbReference type="GO" id="GO:0006974">
    <property type="term" value="P:DNA damage response"/>
    <property type="evidence" value="ECO:0007669"/>
    <property type="project" value="TreeGrafter"/>
</dbReference>
<protein>
    <recommendedName>
        <fullName evidence="2">DUF541 domain-containing protein</fullName>
    </recommendedName>
</protein>
<dbReference type="InterPro" id="IPR007497">
    <property type="entry name" value="SIMPL/DUF541"/>
</dbReference>
<proteinExistence type="predicted"/>
<dbReference type="Gene3D" id="3.30.110.170">
    <property type="entry name" value="Protein of unknown function (DUF541), domain 1"/>
    <property type="match status" value="1"/>
</dbReference>
<dbReference type="Pfam" id="PF04402">
    <property type="entry name" value="SIMPL"/>
    <property type="match status" value="1"/>
</dbReference>
<accession>X0RN05</accession>
<organism evidence="1">
    <name type="scientific">marine sediment metagenome</name>
    <dbReference type="NCBI Taxonomy" id="412755"/>
    <lineage>
        <taxon>unclassified sequences</taxon>
        <taxon>metagenomes</taxon>
        <taxon>ecological metagenomes</taxon>
    </lineage>
</organism>
<dbReference type="Gene3D" id="3.30.70.2970">
    <property type="entry name" value="Protein of unknown function (DUF541), domain 2"/>
    <property type="match status" value="1"/>
</dbReference>
<reference evidence="1" key="1">
    <citation type="journal article" date="2014" name="Front. Microbiol.">
        <title>High frequency of phylogenetically diverse reductive dehalogenase-homologous genes in deep subseafloor sedimentary metagenomes.</title>
        <authorList>
            <person name="Kawai M."/>
            <person name="Futagami T."/>
            <person name="Toyoda A."/>
            <person name="Takaki Y."/>
            <person name="Nishi S."/>
            <person name="Hori S."/>
            <person name="Arai W."/>
            <person name="Tsubouchi T."/>
            <person name="Morono Y."/>
            <person name="Uchiyama I."/>
            <person name="Ito T."/>
            <person name="Fujiyama A."/>
            <person name="Inagaki F."/>
            <person name="Takami H."/>
        </authorList>
    </citation>
    <scope>NUCLEOTIDE SEQUENCE</scope>
    <source>
        <strain evidence="1">Expedition CK06-06</strain>
    </source>
</reference>
<dbReference type="InterPro" id="IPR052022">
    <property type="entry name" value="26kDa_periplasmic_antigen"/>
</dbReference>
<evidence type="ECO:0000313" key="1">
    <source>
        <dbReference type="EMBL" id="GAF70183.1"/>
    </source>
</evidence>
<name>X0RN05_9ZZZZ</name>
<evidence type="ECO:0008006" key="2">
    <source>
        <dbReference type="Google" id="ProtNLM"/>
    </source>
</evidence>
<sequence>MKKGIGVLLIAGALLSVVLLAACDSDSSASSEGSAPAASSGTYGSAAATLASNSEQQGLSVSGEGRVSAAPDMAVLGLGVSAKASTVKAASSQVQEAMSDLLDSLEDNGVEEKDIQTSQFSIYPEYDYRNGEQILTGYRVSHMVQVKVRDIDKAGEVIDDAVEAGGDLLQVQSISFTIDDTTALRSEARAEAVADAQTKAEELATLAGVTLGKPTYITESISTPYPPPYYDRGGVFAMEEAAVTEISPGELEVVVSVHMTYTID</sequence>
<dbReference type="EMBL" id="BARS01000013">
    <property type="protein sequence ID" value="GAF70183.1"/>
    <property type="molecule type" value="Genomic_DNA"/>
</dbReference>
<dbReference type="PROSITE" id="PS51257">
    <property type="entry name" value="PROKAR_LIPOPROTEIN"/>
    <property type="match status" value="1"/>
</dbReference>
<dbReference type="AlphaFoldDB" id="X0RN05"/>
<gene>
    <name evidence="1" type="ORF">S01H1_00052</name>
</gene>
<dbReference type="PANTHER" id="PTHR34387:SF2">
    <property type="entry name" value="SLR1258 PROTEIN"/>
    <property type="match status" value="1"/>
</dbReference>
<dbReference type="PANTHER" id="PTHR34387">
    <property type="entry name" value="SLR1258 PROTEIN"/>
    <property type="match status" value="1"/>
</dbReference>